<keyword evidence="3" id="KW-1185">Reference proteome</keyword>
<feature type="transmembrane region" description="Helical" evidence="1">
    <location>
        <begin position="21"/>
        <end position="42"/>
    </location>
</feature>
<accession>A0ABR3DR68</accession>
<sequence length="106" mass="12208">MQRRYCRLPAKRTAQRTQGGSLLPGSLGVRCLLCFVCLGFRLNLKKRGLHFWSHTTDRKLTSGRMEIRERLLQTEQSAKVHASPSTYLCTQKRTPSIVAMRFKDAR</sequence>
<name>A0ABR3DR68_NEUIN</name>
<keyword evidence="1" id="KW-0812">Transmembrane</keyword>
<gene>
    <name evidence="2" type="ORF">QR685DRAFT_35969</name>
</gene>
<comment type="caution">
    <text evidence="2">The sequence shown here is derived from an EMBL/GenBank/DDBJ whole genome shotgun (WGS) entry which is preliminary data.</text>
</comment>
<reference evidence="2 3" key="1">
    <citation type="submission" date="2023-09" db="EMBL/GenBank/DDBJ databases">
        <title>Multi-omics analysis of a traditional fermented food reveals byproduct-associated fungal strains for waste-to-food upcycling.</title>
        <authorList>
            <consortium name="Lawrence Berkeley National Laboratory"/>
            <person name="Rekdal V.M."/>
            <person name="Villalobos-Escobedo J.M."/>
            <person name="Rodriguez-Valeron N."/>
            <person name="Garcia M.O."/>
            <person name="Vasquez D.P."/>
            <person name="Damayanti I."/>
            <person name="Sorensen P.M."/>
            <person name="Baidoo E.E."/>
            <person name="De Carvalho A.C."/>
            <person name="Riley R."/>
            <person name="Lipzen A."/>
            <person name="He G."/>
            <person name="Yan M."/>
            <person name="Haridas S."/>
            <person name="Daum C."/>
            <person name="Yoshinaga Y."/>
            <person name="Ng V."/>
            <person name="Grigoriev I.V."/>
            <person name="Munk R."/>
            <person name="Nuraida L."/>
            <person name="Wijaya C.H."/>
            <person name="Morales P.-C."/>
            <person name="Keasling J.D."/>
        </authorList>
    </citation>
    <scope>NUCLEOTIDE SEQUENCE [LARGE SCALE GENOMIC DNA]</scope>
    <source>
        <strain evidence="2 3">FGSC 2613</strain>
    </source>
</reference>
<organism evidence="2 3">
    <name type="scientific">Neurospora intermedia</name>
    <dbReference type="NCBI Taxonomy" id="5142"/>
    <lineage>
        <taxon>Eukaryota</taxon>
        <taxon>Fungi</taxon>
        <taxon>Dikarya</taxon>
        <taxon>Ascomycota</taxon>
        <taxon>Pezizomycotina</taxon>
        <taxon>Sordariomycetes</taxon>
        <taxon>Sordariomycetidae</taxon>
        <taxon>Sordariales</taxon>
        <taxon>Sordariaceae</taxon>
        <taxon>Neurospora</taxon>
    </lineage>
</organism>
<evidence type="ECO:0000313" key="3">
    <source>
        <dbReference type="Proteomes" id="UP001451303"/>
    </source>
</evidence>
<protein>
    <recommendedName>
        <fullName evidence="4">Secreted protein</fullName>
    </recommendedName>
</protein>
<dbReference type="Proteomes" id="UP001451303">
    <property type="component" value="Unassembled WGS sequence"/>
</dbReference>
<dbReference type="EMBL" id="JAVLET010000001">
    <property type="protein sequence ID" value="KAL0475127.1"/>
    <property type="molecule type" value="Genomic_DNA"/>
</dbReference>
<proteinExistence type="predicted"/>
<evidence type="ECO:0008006" key="4">
    <source>
        <dbReference type="Google" id="ProtNLM"/>
    </source>
</evidence>
<evidence type="ECO:0000313" key="2">
    <source>
        <dbReference type="EMBL" id="KAL0475127.1"/>
    </source>
</evidence>
<keyword evidence="1" id="KW-1133">Transmembrane helix</keyword>
<keyword evidence="1" id="KW-0472">Membrane</keyword>
<evidence type="ECO:0000256" key="1">
    <source>
        <dbReference type="SAM" id="Phobius"/>
    </source>
</evidence>